<feature type="transmembrane region" description="Helical" evidence="5">
    <location>
        <begin position="421"/>
        <end position="440"/>
    </location>
</feature>
<accession>A0ABM8NV62</accession>
<dbReference type="SUPFAM" id="SSF103473">
    <property type="entry name" value="MFS general substrate transporter"/>
    <property type="match status" value="1"/>
</dbReference>
<feature type="transmembrane region" description="Helical" evidence="5">
    <location>
        <begin position="149"/>
        <end position="172"/>
    </location>
</feature>
<keyword evidence="4 5" id="KW-0472">Membrane</keyword>
<proteinExistence type="predicted"/>
<feature type="transmembrane region" description="Helical" evidence="5">
    <location>
        <begin position="356"/>
        <end position="378"/>
    </location>
</feature>
<evidence type="ECO:0000256" key="2">
    <source>
        <dbReference type="ARBA" id="ARBA00022692"/>
    </source>
</evidence>
<feature type="transmembrane region" description="Helical" evidence="5">
    <location>
        <begin position="303"/>
        <end position="320"/>
    </location>
</feature>
<dbReference type="Gene3D" id="1.20.1250.20">
    <property type="entry name" value="MFS general substrate transporter like domains"/>
    <property type="match status" value="1"/>
</dbReference>
<feature type="transmembrane region" description="Helical" evidence="5">
    <location>
        <begin position="332"/>
        <end position="350"/>
    </location>
</feature>
<evidence type="ECO:0000256" key="4">
    <source>
        <dbReference type="ARBA" id="ARBA00023136"/>
    </source>
</evidence>
<dbReference type="InterPro" id="IPR020846">
    <property type="entry name" value="MFS_dom"/>
</dbReference>
<protein>
    <submittedName>
        <fullName evidence="7">4-hydroxybenzoate transporter PcaK</fullName>
    </submittedName>
</protein>
<dbReference type="InterPro" id="IPR005829">
    <property type="entry name" value="Sugar_transporter_CS"/>
</dbReference>
<evidence type="ECO:0000256" key="1">
    <source>
        <dbReference type="ARBA" id="ARBA00004141"/>
    </source>
</evidence>
<keyword evidence="2 5" id="KW-0812">Transmembrane</keyword>
<keyword evidence="8" id="KW-1185">Reference proteome</keyword>
<dbReference type="CDD" id="cd17365">
    <property type="entry name" value="MFS_PcaK_like"/>
    <property type="match status" value="1"/>
</dbReference>
<feature type="transmembrane region" description="Helical" evidence="5">
    <location>
        <begin position="178"/>
        <end position="199"/>
    </location>
</feature>
<name>A0ABM8NV62_9BURK</name>
<comment type="subcellular location">
    <subcellularLocation>
        <location evidence="1">Membrane</location>
        <topology evidence="1">Multi-pass membrane protein</topology>
    </subcellularLocation>
</comment>
<evidence type="ECO:0000313" key="7">
    <source>
        <dbReference type="EMBL" id="CAD6544968.1"/>
    </source>
</evidence>
<dbReference type="Proteomes" id="UP000656319">
    <property type="component" value="Unassembled WGS sequence"/>
</dbReference>
<dbReference type="PANTHER" id="PTHR23508:SF10">
    <property type="entry name" value="CARBOXYLIC ACID TRANSPORTER PROTEIN HOMOLOG"/>
    <property type="match status" value="1"/>
</dbReference>
<dbReference type="Pfam" id="PF07690">
    <property type="entry name" value="MFS_1"/>
    <property type="match status" value="1"/>
</dbReference>
<gene>
    <name evidence="7" type="primary">pcaK_2</name>
    <name evidence="7" type="ORF">LMG27952_04221</name>
</gene>
<sequence length="454" mass="47903">MNRIPHPIDVQSFIDAERFAPLQWLVLLFGFLIVSADGYDTAAIGFIAPSLVQEWGVARGELGAVMSAALAGLGLGAILAGPVADRFGRKCVLVASVTAFGICTLVAAQAQSIGALTALRFITGLGLGAAMPTTITMMSEYAPQRFRALSVNAMYCGFSCGLMAGGAASAWLIPHFGWRSVLMAGGVVPLALALVLFVFQPESAQFLAVRPGNERRIARILRRIAPGRDFTGCTFVAHTAPLATRDKSGGKAALALLLAHDYRRRTLLLWLTMFMSLLVYYFMTNWMPTLLRKAGFSVEHGALMASVFPLGGLIGNLIAGRLMDRFGANRTIAVDYLLSALLVAVLGASVDHPMLLGVALFLCGALVTSAATSMSTYASMIYPTEARTTGVAWMQGVGRVGGMAGSFVGAALLGLGWNFDALFAMLALPALASAGALMLMKPQRAFAPVNAMEP</sequence>
<evidence type="ECO:0000256" key="3">
    <source>
        <dbReference type="ARBA" id="ARBA00022989"/>
    </source>
</evidence>
<feature type="transmembrane region" description="Helical" evidence="5">
    <location>
        <begin position="91"/>
        <end position="112"/>
    </location>
</feature>
<feature type="transmembrane region" description="Helical" evidence="5">
    <location>
        <begin position="64"/>
        <end position="84"/>
    </location>
</feature>
<evidence type="ECO:0000259" key="6">
    <source>
        <dbReference type="PROSITE" id="PS50850"/>
    </source>
</evidence>
<evidence type="ECO:0000313" key="8">
    <source>
        <dbReference type="Proteomes" id="UP000656319"/>
    </source>
</evidence>
<feature type="domain" description="Major facilitator superfamily (MFS) profile" evidence="6">
    <location>
        <begin position="26"/>
        <end position="445"/>
    </location>
</feature>
<keyword evidence="3 5" id="KW-1133">Transmembrane helix</keyword>
<organism evidence="7 8">
    <name type="scientific">Paraburkholderia hiiakae</name>
    <dbReference type="NCBI Taxonomy" id="1081782"/>
    <lineage>
        <taxon>Bacteria</taxon>
        <taxon>Pseudomonadati</taxon>
        <taxon>Pseudomonadota</taxon>
        <taxon>Betaproteobacteria</taxon>
        <taxon>Burkholderiales</taxon>
        <taxon>Burkholderiaceae</taxon>
        <taxon>Paraburkholderia</taxon>
    </lineage>
</organism>
<reference evidence="7 8" key="1">
    <citation type="submission" date="2020-10" db="EMBL/GenBank/DDBJ databases">
        <authorList>
            <person name="Peeters C."/>
        </authorList>
    </citation>
    <scope>NUCLEOTIDE SEQUENCE [LARGE SCALE GENOMIC DNA]</scope>
    <source>
        <strain evidence="7 8">LMG 27952</strain>
    </source>
</reference>
<comment type="caution">
    <text evidence="7">The sequence shown here is derived from an EMBL/GenBank/DDBJ whole genome shotgun (WGS) entry which is preliminary data.</text>
</comment>
<dbReference type="RefSeq" id="WP_201697847.1">
    <property type="nucleotide sequence ID" value="NZ_CAJHCQ010000011.1"/>
</dbReference>
<dbReference type="InterPro" id="IPR036259">
    <property type="entry name" value="MFS_trans_sf"/>
</dbReference>
<dbReference type="EMBL" id="CAJHCQ010000011">
    <property type="protein sequence ID" value="CAD6544968.1"/>
    <property type="molecule type" value="Genomic_DNA"/>
</dbReference>
<evidence type="ECO:0000256" key="5">
    <source>
        <dbReference type="SAM" id="Phobius"/>
    </source>
</evidence>
<feature type="transmembrane region" description="Helical" evidence="5">
    <location>
        <begin position="267"/>
        <end position="283"/>
    </location>
</feature>
<dbReference type="PROSITE" id="PS00216">
    <property type="entry name" value="SUGAR_TRANSPORT_1"/>
    <property type="match status" value="1"/>
</dbReference>
<dbReference type="InterPro" id="IPR011701">
    <property type="entry name" value="MFS"/>
</dbReference>
<feature type="transmembrane region" description="Helical" evidence="5">
    <location>
        <begin position="24"/>
        <end position="52"/>
    </location>
</feature>
<dbReference type="PROSITE" id="PS50850">
    <property type="entry name" value="MFS"/>
    <property type="match status" value="1"/>
</dbReference>
<dbReference type="PANTHER" id="PTHR23508">
    <property type="entry name" value="CARBOXYLIC ACID TRANSPORTER PROTEIN HOMOLOG"/>
    <property type="match status" value="1"/>
</dbReference>
<feature type="transmembrane region" description="Helical" evidence="5">
    <location>
        <begin position="118"/>
        <end position="137"/>
    </location>
</feature>
<feature type="transmembrane region" description="Helical" evidence="5">
    <location>
        <begin position="390"/>
        <end position="415"/>
    </location>
</feature>